<organism evidence="2 3">
    <name type="scientific">Mesoplasma florum (strain ATCC 33453 / NBRC 100688 / NCTC 11704 / L1)</name>
    <name type="common">Acholeplasma florum</name>
    <dbReference type="NCBI Taxonomy" id="265311"/>
    <lineage>
        <taxon>Bacteria</taxon>
        <taxon>Bacillati</taxon>
        <taxon>Mycoplasmatota</taxon>
        <taxon>Mollicutes</taxon>
        <taxon>Entomoplasmatales</taxon>
        <taxon>Entomoplasmataceae</taxon>
        <taxon>Mesoplasma</taxon>
    </lineage>
</organism>
<dbReference type="AlphaFoldDB" id="Q6F2A4"/>
<dbReference type="OrthoDB" id="9795247at2"/>
<keyword evidence="2" id="KW-0418">Kinase</keyword>
<keyword evidence="3" id="KW-1185">Reference proteome</keyword>
<evidence type="ECO:0000256" key="1">
    <source>
        <dbReference type="ARBA" id="ARBA00006479"/>
    </source>
</evidence>
<dbReference type="eggNOG" id="COG1940">
    <property type="taxonomic scope" value="Bacteria"/>
</dbReference>
<dbReference type="Pfam" id="PF00480">
    <property type="entry name" value="ROK"/>
    <property type="match status" value="1"/>
</dbReference>
<dbReference type="HOGENOM" id="CLU_036604_0_2_14"/>
<evidence type="ECO:0000313" key="3">
    <source>
        <dbReference type="Proteomes" id="UP000006647"/>
    </source>
</evidence>
<dbReference type="Proteomes" id="UP000006647">
    <property type="component" value="Chromosome"/>
</dbReference>
<protein>
    <submittedName>
        <fullName evidence="2">Transcriptional regulator/sugar kinase</fullName>
    </submittedName>
</protein>
<dbReference type="KEGG" id="mfl:Mfl013"/>
<dbReference type="Gene3D" id="3.30.420.40">
    <property type="match status" value="2"/>
</dbReference>
<dbReference type="RefSeq" id="WP_011182910.1">
    <property type="nucleotide sequence ID" value="NC_006055.1"/>
</dbReference>
<evidence type="ECO:0000313" key="2">
    <source>
        <dbReference type="EMBL" id="AAT75369.1"/>
    </source>
</evidence>
<accession>Q6F2A4</accession>
<name>Q6F2A4_MESFL</name>
<dbReference type="PATRIC" id="fig|265311.5.peg.13"/>
<dbReference type="PANTHER" id="PTHR18964">
    <property type="entry name" value="ROK (REPRESSOR, ORF, KINASE) FAMILY"/>
    <property type="match status" value="1"/>
</dbReference>
<dbReference type="EMBL" id="AE017263">
    <property type="protein sequence ID" value="AAT75369.1"/>
    <property type="molecule type" value="Genomic_DNA"/>
</dbReference>
<dbReference type="EnsemblBacteria" id="AAT75369">
    <property type="protein sequence ID" value="AAT75369"/>
    <property type="gene ID" value="Mfl013"/>
</dbReference>
<dbReference type="GO" id="GO:0016301">
    <property type="term" value="F:kinase activity"/>
    <property type="evidence" value="ECO:0007669"/>
    <property type="project" value="UniProtKB-KW"/>
</dbReference>
<dbReference type="PaxDb" id="265311-Mfl013"/>
<dbReference type="PANTHER" id="PTHR18964:SF149">
    <property type="entry name" value="BIFUNCTIONAL UDP-N-ACETYLGLUCOSAMINE 2-EPIMERASE_N-ACETYLMANNOSAMINE KINASE"/>
    <property type="match status" value="1"/>
</dbReference>
<dbReference type="GeneID" id="2897620"/>
<proteinExistence type="inferred from homology"/>
<keyword evidence="2" id="KW-0808">Transferase</keyword>
<dbReference type="SUPFAM" id="SSF53067">
    <property type="entry name" value="Actin-like ATPase domain"/>
    <property type="match status" value="1"/>
</dbReference>
<dbReference type="InterPro" id="IPR000600">
    <property type="entry name" value="ROK"/>
</dbReference>
<dbReference type="InterPro" id="IPR043129">
    <property type="entry name" value="ATPase_NBD"/>
</dbReference>
<reference evidence="2 3" key="1">
    <citation type="submission" date="2004-06" db="EMBL/GenBank/DDBJ databases">
        <authorList>
            <person name="Birren B.W."/>
            <person name="Stange-Thomann N."/>
            <person name="Hafez N."/>
            <person name="DeCaprio D."/>
            <person name="Fisher S."/>
            <person name="Butler J."/>
            <person name="Elkins T."/>
            <person name="Kodira C.D."/>
            <person name="Major J."/>
            <person name="Wang S."/>
            <person name="Nicol R."/>
            <person name="Nusbaum C."/>
        </authorList>
    </citation>
    <scope>NUCLEOTIDE SEQUENCE [LARGE SCALE GENOMIC DNA]</scope>
    <source>
        <strain evidence="3">ATCC 33453 / NBRC 100688 / NCTC 11704 / L1</strain>
    </source>
</reference>
<gene>
    <name evidence="2" type="ordered locus">Mfl013</name>
</gene>
<sequence>MKYYTFDIGGTSTKYLIFEDKKVIKSGVIEYKEQMKEKGSIRDKITLTKIFDEISVMLENESMDFCLGLSIPGIVDSKNQKILSDSGISETNIDIQDYFKKFKNIIKLSIENDAKSAAYGEFYFGQDQKPINMVHLTFGTGLGCGIIINKEIYRTINHKAGEIGKSYSNINSTESVVVMDTSVIAILIKYKMATGKEISGKEFFELYEKKDPLVQKLMKDWTSAVARTIIGLDYSFDFDLLTIGGGVSDNKIFQKLLFEELDLNKDFEFMGNKLSSNGQTISKVKISNLKNDAGCYGMLAILKQN</sequence>
<comment type="similarity">
    <text evidence="1">Belongs to the ROK (NagC/XylR) family.</text>
</comment>
<dbReference type="STRING" id="265311.Mfl013"/>